<proteinExistence type="predicted"/>
<dbReference type="EMBL" id="JACAZI010000040">
    <property type="protein sequence ID" value="KAF7326745.1"/>
    <property type="molecule type" value="Genomic_DNA"/>
</dbReference>
<protein>
    <submittedName>
        <fullName evidence="1">Uncharacterized protein</fullName>
    </submittedName>
</protein>
<dbReference type="AlphaFoldDB" id="A0A8H6TZR9"/>
<evidence type="ECO:0000313" key="1">
    <source>
        <dbReference type="EMBL" id="KAF7326745.1"/>
    </source>
</evidence>
<evidence type="ECO:0000313" key="2">
    <source>
        <dbReference type="Proteomes" id="UP000620124"/>
    </source>
</evidence>
<comment type="caution">
    <text evidence="1">The sequence shown here is derived from an EMBL/GenBank/DDBJ whole genome shotgun (WGS) entry which is preliminary data.</text>
</comment>
<dbReference type="OrthoDB" id="3158487at2759"/>
<organism evidence="1 2">
    <name type="scientific">Mycena venus</name>
    <dbReference type="NCBI Taxonomy" id="2733690"/>
    <lineage>
        <taxon>Eukaryota</taxon>
        <taxon>Fungi</taxon>
        <taxon>Dikarya</taxon>
        <taxon>Basidiomycota</taxon>
        <taxon>Agaricomycotina</taxon>
        <taxon>Agaricomycetes</taxon>
        <taxon>Agaricomycetidae</taxon>
        <taxon>Agaricales</taxon>
        <taxon>Marasmiineae</taxon>
        <taxon>Mycenaceae</taxon>
        <taxon>Mycena</taxon>
    </lineage>
</organism>
<gene>
    <name evidence="1" type="ORF">MVEN_02593500</name>
</gene>
<reference evidence="1" key="1">
    <citation type="submission" date="2020-05" db="EMBL/GenBank/DDBJ databases">
        <title>Mycena genomes resolve the evolution of fungal bioluminescence.</title>
        <authorList>
            <person name="Tsai I.J."/>
        </authorList>
    </citation>
    <scope>NUCLEOTIDE SEQUENCE</scope>
    <source>
        <strain evidence="1">CCC161011</strain>
    </source>
</reference>
<dbReference type="Proteomes" id="UP000620124">
    <property type="component" value="Unassembled WGS sequence"/>
</dbReference>
<sequence>MRRKALPLADIDQLVGEPSLMMLLRTNLIFKTPASLLIATLVLASPLITVFAPSLSVVQAAAGERTLTVPTLNLSTDAWFDDIILNTDNYASPSGTWDKIVLAGLTSENPLGWPIPDGCAPECKYNITYFAPALRCSDLTPDQIDDRAPSDAMRVVPRTFQKPPAAYLGFYDTILASAIVTGLVNFTSVGSRINPSSGSTDYSWTLAYLPFAASNANDGALINAAGSTCTFYNATHRAQTHFANGTQASSVSVIEFHSPLNTTQRHPGHLFNQDGNINNPVVGEVGVAFAPGFGGPLHFFAIADAITERLLGDVTRDIHGTIVAQGTLVLETNPFESPYGFNASTQRFTGLNSSASITNMSQALENLVANMSLSFIHTNTGSTSVTALIPSTYTVYTYNCTTPRRDLPLLFRVPPPHQHLRHALPHSQRLAELKLVLPAPSRDAECEAGSRRGRRCGGSAVGAEVVGPDTVDVRGGARTREGC</sequence>
<keyword evidence="2" id="KW-1185">Reference proteome</keyword>
<accession>A0A8H6TZR9</accession>
<name>A0A8H6TZR9_9AGAR</name>